<dbReference type="InterPro" id="IPR039248">
    <property type="entry name" value="Ptase_RsbX"/>
</dbReference>
<dbReference type="EMBL" id="FCOF02000036">
    <property type="protein sequence ID" value="SAK84237.1"/>
    <property type="molecule type" value="Genomic_DNA"/>
</dbReference>
<dbReference type="InterPro" id="IPR036457">
    <property type="entry name" value="PPM-type-like_dom_sf"/>
</dbReference>
<gene>
    <name evidence="1" type="ORF">AWB75_05518</name>
</gene>
<sequence length="148" mass="15739">MMTRRNDPPQTSEQTTLEQQVESLRRDIRKLQITVLLADGLGHGTFANHAATQAARSLEANGNAPIKEIVHCAHAVLRSTVGACVGVARVPMVSSITHPALTFAGIGNISASVWTEPSHKHLPSHDGVVGHPSSLRCFTAASRGSMTM</sequence>
<protein>
    <submittedName>
        <fullName evidence="1">Uncharacterized protein</fullName>
    </submittedName>
</protein>
<dbReference type="AlphaFoldDB" id="A0A158CRM3"/>
<organism evidence="1 2">
    <name type="scientific">Caballeronia catudaia</name>
    <dbReference type="NCBI Taxonomy" id="1777136"/>
    <lineage>
        <taxon>Bacteria</taxon>
        <taxon>Pseudomonadati</taxon>
        <taxon>Pseudomonadota</taxon>
        <taxon>Betaproteobacteria</taxon>
        <taxon>Burkholderiales</taxon>
        <taxon>Burkholderiaceae</taxon>
        <taxon>Caballeronia</taxon>
    </lineage>
</organism>
<dbReference type="Proteomes" id="UP000054870">
    <property type="component" value="Unassembled WGS sequence"/>
</dbReference>
<evidence type="ECO:0000313" key="2">
    <source>
        <dbReference type="Proteomes" id="UP000054870"/>
    </source>
</evidence>
<keyword evidence="2" id="KW-1185">Reference proteome</keyword>
<proteinExistence type="predicted"/>
<comment type="caution">
    <text evidence="1">The sequence shown here is derived from an EMBL/GenBank/DDBJ whole genome shotgun (WGS) entry which is preliminary data.</text>
</comment>
<evidence type="ECO:0000313" key="1">
    <source>
        <dbReference type="EMBL" id="SAK84237.1"/>
    </source>
</evidence>
<accession>A0A158CRM3</accession>
<dbReference type="Gene3D" id="3.60.40.10">
    <property type="entry name" value="PPM-type phosphatase domain"/>
    <property type="match status" value="1"/>
</dbReference>
<dbReference type="PANTHER" id="PTHR35801">
    <property type="entry name" value="PHOSPHOSERINE PHOSPHATASE RSBX"/>
    <property type="match status" value="1"/>
</dbReference>
<name>A0A158CRM3_9BURK</name>
<dbReference type="PANTHER" id="PTHR35801:SF1">
    <property type="entry name" value="PHOSPHOSERINE PHOSPHATASE RSBX"/>
    <property type="match status" value="1"/>
</dbReference>
<reference evidence="1" key="1">
    <citation type="submission" date="2016-01" db="EMBL/GenBank/DDBJ databases">
        <authorList>
            <person name="Peeters C."/>
        </authorList>
    </citation>
    <scope>NUCLEOTIDE SEQUENCE [LARGE SCALE GENOMIC DNA]</scope>
    <source>
        <strain evidence="1">LMG 29318</strain>
    </source>
</reference>